<evidence type="ECO:0000313" key="7">
    <source>
        <dbReference type="Proteomes" id="UP000054350"/>
    </source>
</evidence>
<name>A0A0L0SCF2_ALLM3</name>
<keyword evidence="3 4" id="KW-0175">Coiled coil</keyword>
<protein>
    <recommendedName>
        <fullName evidence="2">Structural maintenance of chromosomes protein 5</fullName>
    </recommendedName>
</protein>
<evidence type="ECO:0000256" key="4">
    <source>
        <dbReference type="SAM" id="Coils"/>
    </source>
</evidence>
<proteinExistence type="inferred from homology"/>
<dbReference type="PANTHER" id="PTHR45916:SF1">
    <property type="entry name" value="STRUCTURAL MAINTENANCE OF CHROMOSOMES PROTEIN 5"/>
    <property type="match status" value="1"/>
</dbReference>
<organism evidence="6 7">
    <name type="scientific">Allomyces macrogynus (strain ATCC 38327)</name>
    <name type="common">Allomyces javanicus var. macrogynus</name>
    <dbReference type="NCBI Taxonomy" id="578462"/>
    <lineage>
        <taxon>Eukaryota</taxon>
        <taxon>Fungi</taxon>
        <taxon>Fungi incertae sedis</taxon>
        <taxon>Blastocladiomycota</taxon>
        <taxon>Blastocladiomycetes</taxon>
        <taxon>Blastocladiales</taxon>
        <taxon>Blastocladiaceae</taxon>
        <taxon>Allomyces</taxon>
    </lineage>
</organism>
<evidence type="ECO:0000256" key="2">
    <source>
        <dbReference type="ARBA" id="ARBA00018687"/>
    </source>
</evidence>
<accession>A0A0L0SCF2</accession>
<feature type="coiled-coil region" evidence="4">
    <location>
        <begin position="112"/>
        <end position="139"/>
    </location>
</feature>
<dbReference type="eggNOG" id="KOG0979">
    <property type="taxonomic scope" value="Eukaryota"/>
</dbReference>
<evidence type="ECO:0000256" key="5">
    <source>
        <dbReference type="SAM" id="MobiDB-lite"/>
    </source>
</evidence>
<dbReference type="PANTHER" id="PTHR45916">
    <property type="entry name" value="STRUCTURAL MAINTENANCE OF CHROMOSOMES PROTEIN 5"/>
    <property type="match status" value="1"/>
</dbReference>
<sequence>MGTSMVSCGKLLKPEGAQLLRTLDKNTRHSSYTVNRKRASEKEIKSLLDKLDIQIDNICQFLPQERVSALAAMGNKELLKEVQKAAGEPGMLTKHAQLEELDEHVKDKSQNVDFFTNAVEALQAKNQAIEVQYLRIRNRQTIKRKAALTRALVWETKYNHLREDLRTARQQKSTRRRSRPTSRRS</sequence>
<dbReference type="VEuPathDB" id="FungiDB:AMAG_05524"/>
<evidence type="ECO:0000256" key="1">
    <source>
        <dbReference type="ARBA" id="ARBA00010171"/>
    </source>
</evidence>
<dbReference type="Proteomes" id="UP000054350">
    <property type="component" value="Unassembled WGS sequence"/>
</dbReference>
<reference evidence="6 7" key="1">
    <citation type="submission" date="2009-11" db="EMBL/GenBank/DDBJ databases">
        <title>Annotation of Allomyces macrogynus ATCC 38327.</title>
        <authorList>
            <consortium name="The Broad Institute Genome Sequencing Platform"/>
            <person name="Russ C."/>
            <person name="Cuomo C."/>
            <person name="Burger G."/>
            <person name="Gray M.W."/>
            <person name="Holland P.W.H."/>
            <person name="King N."/>
            <person name="Lang F.B.F."/>
            <person name="Roger A.J."/>
            <person name="Ruiz-Trillo I."/>
            <person name="Young S.K."/>
            <person name="Zeng Q."/>
            <person name="Gargeya S."/>
            <person name="Fitzgerald M."/>
            <person name="Haas B."/>
            <person name="Abouelleil A."/>
            <person name="Alvarado L."/>
            <person name="Arachchi H.M."/>
            <person name="Berlin A."/>
            <person name="Chapman S.B."/>
            <person name="Gearin G."/>
            <person name="Goldberg J."/>
            <person name="Griggs A."/>
            <person name="Gujja S."/>
            <person name="Hansen M."/>
            <person name="Heiman D."/>
            <person name="Howarth C."/>
            <person name="Larimer J."/>
            <person name="Lui A."/>
            <person name="MacDonald P.J.P."/>
            <person name="McCowen C."/>
            <person name="Montmayeur A."/>
            <person name="Murphy C."/>
            <person name="Neiman D."/>
            <person name="Pearson M."/>
            <person name="Priest M."/>
            <person name="Roberts A."/>
            <person name="Saif S."/>
            <person name="Shea T."/>
            <person name="Sisk P."/>
            <person name="Stolte C."/>
            <person name="Sykes S."/>
            <person name="Wortman J."/>
            <person name="Nusbaum C."/>
            <person name="Birren B."/>
        </authorList>
    </citation>
    <scope>NUCLEOTIDE SEQUENCE [LARGE SCALE GENOMIC DNA]</scope>
    <source>
        <strain evidence="6 7">ATCC 38327</strain>
    </source>
</reference>
<dbReference type="InterPro" id="IPR027417">
    <property type="entry name" value="P-loop_NTPase"/>
</dbReference>
<dbReference type="SUPFAM" id="SSF52540">
    <property type="entry name" value="P-loop containing nucleoside triphosphate hydrolases"/>
    <property type="match status" value="1"/>
</dbReference>
<keyword evidence="7" id="KW-1185">Reference proteome</keyword>
<dbReference type="STRING" id="578462.A0A0L0SCF2"/>
<reference evidence="7" key="2">
    <citation type="submission" date="2009-11" db="EMBL/GenBank/DDBJ databases">
        <title>The Genome Sequence of Allomyces macrogynus strain ATCC 38327.</title>
        <authorList>
            <consortium name="The Broad Institute Genome Sequencing Platform"/>
            <person name="Russ C."/>
            <person name="Cuomo C."/>
            <person name="Shea T."/>
            <person name="Young S.K."/>
            <person name="Zeng Q."/>
            <person name="Koehrsen M."/>
            <person name="Haas B."/>
            <person name="Borodovsky M."/>
            <person name="Guigo R."/>
            <person name="Alvarado L."/>
            <person name="Berlin A."/>
            <person name="Borenstein D."/>
            <person name="Chen Z."/>
            <person name="Engels R."/>
            <person name="Freedman E."/>
            <person name="Gellesch M."/>
            <person name="Goldberg J."/>
            <person name="Griggs A."/>
            <person name="Gujja S."/>
            <person name="Heiman D."/>
            <person name="Hepburn T."/>
            <person name="Howarth C."/>
            <person name="Jen D."/>
            <person name="Larson L."/>
            <person name="Lewis B."/>
            <person name="Mehta T."/>
            <person name="Park D."/>
            <person name="Pearson M."/>
            <person name="Roberts A."/>
            <person name="Saif S."/>
            <person name="Shenoy N."/>
            <person name="Sisk P."/>
            <person name="Stolte C."/>
            <person name="Sykes S."/>
            <person name="Walk T."/>
            <person name="White J."/>
            <person name="Yandava C."/>
            <person name="Burger G."/>
            <person name="Gray M.W."/>
            <person name="Holland P.W.H."/>
            <person name="King N."/>
            <person name="Lang F.B.F."/>
            <person name="Roger A.J."/>
            <person name="Ruiz-Trillo I."/>
            <person name="Lander E."/>
            <person name="Nusbaum C."/>
        </authorList>
    </citation>
    <scope>NUCLEOTIDE SEQUENCE [LARGE SCALE GENOMIC DNA]</scope>
    <source>
        <strain evidence="7">ATCC 38327</strain>
    </source>
</reference>
<dbReference type="AlphaFoldDB" id="A0A0L0SCF2"/>
<dbReference type="Gene3D" id="3.40.50.300">
    <property type="entry name" value="P-loop containing nucleotide triphosphate hydrolases"/>
    <property type="match status" value="1"/>
</dbReference>
<evidence type="ECO:0000256" key="3">
    <source>
        <dbReference type="ARBA" id="ARBA00023054"/>
    </source>
</evidence>
<feature type="compositionally biased region" description="Basic residues" evidence="5">
    <location>
        <begin position="172"/>
        <end position="185"/>
    </location>
</feature>
<dbReference type="OrthoDB" id="10254973at2759"/>
<evidence type="ECO:0000313" key="6">
    <source>
        <dbReference type="EMBL" id="KNE60099.1"/>
    </source>
</evidence>
<dbReference type="EMBL" id="GG745335">
    <property type="protein sequence ID" value="KNE60099.1"/>
    <property type="molecule type" value="Genomic_DNA"/>
</dbReference>
<gene>
    <name evidence="6" type="ORF">AMAG_05524</name>
</gene>
<feature type="region of interest" description="Disordered" evidence="5">
    <location>
        <begin position="165"/>
        <end position="185"/>
    </location>
</feature>
<comment type="similarity">
    <text evidence="1">Belongs to the SMC family. SMC5 subfamily.</text>
</comment>
<dbReference type="GO" id="GO:0000724">
    <property type="term" value="P:double-strand break repair via homologous recombination"/>
    <property type="evidence" value="ECO:0007669"/>
    <property type="project" value="TreeGrafter"/>
</dbReference>
<dbReference type="GO" id="GO:0030915">
    <property type="term" value="C:Smc5-Smc6 complex"/>
    <property type="evidence" value="ECO:0007669"/>
    <property type="project" value="TreeGrafter"/>
</dbReference>
<dbReference type="GO" id="GO:0003697">
    <property type="term" value="F:single-stranded DNA binding"/>
    <property type="evidence" value="ECO:0007669"/>
    <property type="project" value="TreeGrafter"/>
</dbReference>
<dbReference type="GO" id="GO:0005634">
    <property type="term" value="C:nucleus"/>
    <property type="evidence" value="ECO:0007669"/>
    <property type="project" value="TreeGrafter"/>
</dbReference>